<keyword evidence="1" id="KW-0349">Heme</keyword>
<evidence type="ECO:0000259" key="7">
    <source>
        <dbReference type="PROSITE" id="PS50255"/>
    </source>
</evidence>
<keyword evidence="3" id="KW-0408">Iron</keyword>
<dbReference type="SUPFAM" id="SSF55856">
    <property type="entry name" value="Cytochrome b5-like heme/steroid binding domain"/>
    <property type="match status" value="1"/>
</dbReference>
<organism evidence="8 9">
    <name type="scientific">Leptomonas seymouri</name>
    <dbReference type="NCBI Taxonomy" id="5684"/>
    <lineage>
        <taxon>Eukaryota</taxon>
        <taxon>Discoba</taxon>
        <taxon>Euglenozoa</taxon>
        <taxon>Kinetoplastea</taxon>
        <taxon>Metakinetoplastina</taxon>
        <taxon>Trypanosomatida</taxon>
        <taxon>Trypanosomatidae</taxon>
        <taxon>Leishmaniinae</taxon>
        <taxon>Leptomonas</taxon>
    </lineage>
</organism>
<keyword evidence="6" id="KW-0472">Membrane</keyword>
<comment type="caution">
    <text evidence="8">The sequence shown here is derived from an EMBL/GenBank/DDBJ whole genome shotgun (WGS) entry which is preliminary data.</text>
</comment>
<feature type="compositionally biased region" description="Low complexity" evidence="5">
    <location>
        <begin position="19"/>
        <end position="43"/>
    </location>
</feature>
<name>A0A0N1IM68_LEPSE</name>
<dbReference type="VEuPathDB" id="TriTrypDB:Lsey_0032_0280"/>
<sequence length="228" mass="25019">MRRRKVDVPDSSSCGTEDAASPSSASGPSSSSKSTPSPNTAAPGYRHLRRVLHTHARGDTDVQKRDQHVLSLLFLLVFVSVIIWNFDICSLSFAKRIFTRPQTRRYPAPSPTATPPSISTVEGNLDGVAADAKNSVKEFFDSAGAFRCPQPQRYTREEIARHNTADDLWMVIDDNVLDLSLFIDQHPGGHVLLDGAGGQDMATLFARFHHPPTVSLFANFCIGRKGEE</sequence>
<protein>
    <recommendedName>
        <fullName evidence="7">Cytochrome b5 heme-binding domain-containing protein</fullName>
    </recommendedName>
</protein>
<evidence type="ECO:0000256" key="5">
    <source>
        <dbReference type="SAM" id="MobiDB-lite"/>
    </source>
</evidence>
<accession>A0A0N1IM68</accession>
<dbReference type="InterPro" id="IPR001199">
    <property type="entry name" value="Cyt_B5-like_heme/steroid-bd"/>
</dbReference>
<evidence type="ECO:0000256" key="1">
    <source>
        <dbReference type="ARBA" id="ARBA00022617"/>
    </source>
</evidence>
<dbReference type="EMBL" id="LJSK01000032">
    <property type="protein sequence ID" value="KPI89084.1"/>
    <property type="molecule type" value="Genomic_DNA"/>
</dbReference>
<dbReference type="Gene3D" id="3.10.120.10">
    <property type="entry name" value="Cytochrome b5-like heme/steroid binding domain"/>
    <property type="match status" value="1"/>
</dbReference>
<evidence type="ECO:0000313" key="9">
    <source>
        <dbReference type="Proteomes" id="UP000038009"/>
    </source>
</evidence>
<keyword evidence="6" id="KW-0812">Transmembrane</keyword>
<evidence type="ECO:0000256" key="6">
    <source>
        <dbReference type="SAM" id="Phobius"/>
    </source>
</evidence>
<proteinExistence type="inferred from homology"/>
<keyword evidence="9" id="KW-1185">Reference proteome</keyword>
<dbReference type="PROSITE" id="PS50255">
    <property type="entry name" value="CYTOCHROME_B5_2"/>
    <property type="match status" value="1"/>
</dbReference>
<dbReference type="Pfam" id="PF00173">
    <property type="entry name" value="Cyt-b5"/>
    <property type="match status" value="1"/>
</dbReference>
<dbReference type="OrthoDB" id="260519at2759"/>
<dbReference type="InterPro" id="IPR050668">
    <property type="entry name" value="Cytochrome_b5"/>
</dbReference>
<feature type="domain" description="Cytochrome b5 heme-binding" evidence="7">
    <location>
        <begin position="151"/>
        <end position="226"/>
    </location>
</feature>
<dbReference type="PANTHER" id="PTHR19359:SF25">
    <property type="entry name" value="CYTOCHROME B5 HEME-BINDING DOMAIN-CONTAINING PROTEIN"/>
    <property type="match status" value="1"/>
</dbReference>
<dbReference type="SMART" id="SM01117">
    <property type="entry name" value="Cyt-b5"/>
    <property type="match status" value="1"/>
</dbReference>
<keyword evidence="6" id="KW-1133">Transmembrane helix</keyword>
<evidence type="ECO:0000256" key="4">
    <source>
        <dbReference type="ARBA" id="ARBA00038168"/>
    </source>
</evidence>
<reference evidence="8 9" key="1">
    <citation type="journal article" date="2015" name="PLoS Pathog.">
        <title>Leptomonas seymouri: Adaptations to the Dixenous Life Cycle Analyzed by Genome Sequencing, Transcriptome Profiling and Co-infection with Leishmania donovani.</title>
        <authorList>
            <person name="Kraeva N."/>
            <person name="Butenko A."/>
            <person name="Hlavacova J."/>
            <person name="Kostygov A."/>
            <person name="Myskova J."/>
            <person name="Grybchuk D."/>
            <person name="Lestinova T."/>
            <person name="Votypka J."/>
            <person name="Volf P."/>
            <person name="Opperdoes F."/>
            <person name="Flegontov P."/>
            <person name="Lukes J."/>
            <person name="Yurchenko V."/>
        </authorList>
    </citation>
    <scope>NUCLEOTIDE SEQUENCE [LARGE SCALE GENOMIC DNA]</scope>
    <source>
        <strain evidence="8 9">ATCC 30220</strain>
    </source>
</reference>
<evidence type="ECO:0000313" key="8">
    <source>
        <dbReference type="EMBL" id="KPI89084.1"/>
    </source>
</evidence>
<dbReference type="OMA" id="FYQAAGH"/>
<evidence type="ECO:0000256" key="2">
    <source>
        <dbReference type="ARBA" id="ARBA00022723"/>
    </source>
</evidence>
<comment type="similarity">
    <text evidence="4">Belongs to the cytochrome b5 family.</text>
</comment>
<dbReference type="InterPro" id="IPR036400">
    <property type="entry name" value="Cyt_B5-like_heme/steroid_sf"/>
</dbReference>
<keyword evidence="2" id="KW-0479">Metal-binding</keyword>
<dbReference type="AlphaFoldDB" id="A0A0N1IM68"/>
<evidence type="ECO:0000256" key="3">
    <source>
        <dbReference type="ARBA" id="ARBA00023004"/>
    </source>
</evidence>
<feature type="region of interest" description="Disordered" evidence="5">
    <location>
        <begin position="1"/>
        <end position="43"/>
    </location>
</feature>
<dbReference type="GO" id="GO:0020037">
    <property type="term" value="F:heme binding"/>
    <property type="evidence" value="ECO:0007669"/>
    <property type="project" value="TreeGrafter"/>
</dbReference>
<dbReference type="GO" id="GO:0016020">
    <property type="term" value="C:membrane"/>
    <property type="evidence" value="ECO:0007669"/>
    <property type="project" value="TreeGrafter"/>
</dbReference>
<dbReference type="PANTHER" id="PTHR19359">
    <property type="entry name" value="CYTOCHROME B5"/>
    <property type="match status" value="1"/>
</dbReference>
<feature type="transmembrane region" description="Helical" evidence="6">
    <location>
        <begin position="69"/>
        <end position="86"/>
    </location>
</feature>
<dbReference type="Proteomes" id="UP000038009">
    <property type="component" value="Unassembled WGS sequence"/>
</dbReference>
<gene>
    <name evidence="8" type="ORF">ABL78_1820</name>
</gene>
<dbReference type="GO" id="GO:0046872">
    <property type="term" value="F:metal ion binding"/>
    <property type="evidence" value="ECO:0007669"/>
    <property type="project" value="UniProtKB-KW"/>
</dbReference>